<accession>A0A2I5T3K3</accession>
<dbReference type="SUPFAM" id="SSF53187">
    <property type="entry name" value="Zn-dependent exopeptidases"/>
    <property type="match status" value="1"/>
</dbReference>
<dbReference type="Proteomes" id="UP000233778">
    <property type="component" value="Chromosome"/>
</dbReference>
<dbReference type="STRING" id="104623.Ser39006_00106"/>
<evidence type="ECO:0000256" key="2">
    <source>
        <dbReference type="ARBA" id="ARBA00022723"/>
    </source>
</evidence>
<dbReference type="NCBIfam" id="NF003706">
    <property type="entry name" value="PRK05324.1"/>
    <property type="match status" value="1"/>
</dbReference>
<evidence type="ECO:0000256" key="3">
    <source>
        <dbReference type="ARBA" id="ARBA00022801"/>
    </source>
</evidence>
<dbReference type="Pfam" id="PF04952">
    <property type="entry name" value="AstE_AspA_hybrid"/>
    <property type="match status" value="1"/>
</dbReference>
<protein>
    <recommendedName>
        <fullName evidence="5 6">Succinylglutamate desuccinylase</fullName>
        <ecNumber evidence="5 6">3.5.1.96</ecNumber>
    </recommendedName>
</protein>
<feature type="binding site" evidence="5">
    <location>
        <position position="57"/>
    </location>
    <ligand>
        <name>Zn(2+)</name>
        <dbReference type="ChEBI" id="CHEBI:29105"/>
    </ligand>
</feature>
<dbReference type="InterPro" id="IPR050178">
    <property type="entry name" value="AspA/AstE_fam"/>
</dbReference>
<dbReference type="GO" id="GO:0016788">
    <property type="term" value="F:hydrolase activity, acting on ester bonds"/>
    <property type="evidence" value="ECO:0007669"/>
    <property type="project" value="UniProtKB-UniRule"/>
</dbReference>
<dbReference type="EMBL" id="CP025084">
    <property type="protein sequence ID" value="AUH03462.1"/>
    <property type="molecule type" value="Genomic_DNA"/>
</dbReference>
<evidence type="ECO:0000256" key="1">
    <source>
        <dbReference type="ARBA" id="ARBA00022503"/>
    </source>
</evidence>
<dbReference type="GO" id="GO:0008270">
    <property type="term" value="F:zinc ion binding"/>
    <property type="evidence" value="ECO:0007669"/>
    <property type="project" value="UniProtKB-UniRule"/>
</dbReference>
<comment type="function">
    <text evidence="5">Transforms N(2)-succinylglutamate into succinate and glutamate.</text>
</comment>
<feature type="binding site" evidence="5">
    <location>
        <position position="151"/>
    </location>
    <ligand>
        <name>Zn(2+)</name>
        <dbReference type="ChEBI" id="CHEBI:29105"/>
    </ligand>
</feature>
<keyword evidence="1 5" id="KW-0056">Arginine metabolism</keyword>
<evidence type="ECO:0000259" key="7">
    <source>
        <dbReference type="Pfam" id="PF04952"/>
    </source>
</evidence>
<gene>
    <name evidence="5 10" type="primary">astE</name>
    <name evidence="9" type="ORF">CWC46_04540</name>
    <name evidence="10" type="ORF">Ser39006_004540</name>
</gene>
<feature type="active site" evidence="5">
    <location>
        <position position="214"/>
    </location>
</feature>
<dbReference type="UniPathway" id="UPA00185">
    <property type="reaction ID" value="UER00283"/>
</dbReference>
<dbReference type="CDD" id="cd03855">
    <property type="entry name" value="M14_ASTE"/>
    <property type="match status" value="1"/>
</dbReference>
<dbReference type="AlphaFoldDB" id="A0A2I5T3K3"/>
<evidence type="ECO:0000256" key="6">
    <source>
        <dbReference type="NCBIfam" id="TIGR03242"/>
    </source>
</evidence>
<dbReference type="EMBL" id="CP025085">
    <property type="protein sequence ID" value="AUG99146.1"/>
    <property type="molecule type" value="Genomic_DNA"/>
</dbReference>
<reference evidence="10" key="2">
    <citation type="submission" date="2013-09" db="EMBL/GenBank/DDBJ databases">
        <authorList>
            <person name="Wang G."/>
            <person name="Yang Y."/>
            <person name="Su Y."/>
        </authorList>
    </citation>
    <scope>NUCLEOTIDE SEQUENCE</scope>
    <source>
        <strain evidence="10">ATCC 39006</strain>
    </source>
</reference>
<dbReference type="Gene3D" id="3.40.630.10">
    <property type="entry name" value="Zn peptidases"/>
    <property type="match status" value="1"/>
</dbReference>
<proteinExistence type="inferred from homology"/>
<comment type="catalytic activity">
    <reaction evidence="5">
        <text>N-succinyl-L-glutamate + H2O = L-glutamate + succinate</text>
        <dbReference type="Rhea" id="RHEA:15169"/>
        <dbReference type="ChEBI" id="CHEBI:15377"/>
        <dbReference type="ChEBI" id="CHEBI:29985"/>
        <dbReference type="ChEBI" id="CHEBI:30031"/>
        <dbReference type="ChEBI" id="CHEBI:58763"/>
        <dbReference type="EC" id="3.5.1.96"/>
    </reaction>
</comment>
<keyword evidence="11" id="KW-1185">Reference proteome</keyword>
<dbReference type="KEGG" id="sera:Ser39006_004540"/>
<comment type="similarity">
    <text evidence="5">Belongs to the AspA/AstE family. Succinylglutamate desuccinylase subfamily.</text>
</comment>
<dbReference type="NCBIfam" id="TIGR03242">
    <property type="entry name" value="arg_catab_astE"/>
    <property type="match status" value="1"/>
</dbReference>
<dbReference type="HAMAP" id="MF_00767">
    <property type="entry name" value="Arg_catab_AstE"/>
    <property type="match status" value="1"/>
</dbReference>
<evidence type="ECO:0000259" key="8">
    <source>
        <dbReference type="Pfam" id="PF24827"/>
    </source>
</evidence>
<reference evidence="9 12" key="3">
    <citation type="submission" date="2017-11" db="EMBL/GenBank/DDBJ databases">
        <title>Complete genome sequence of Serratia sp. ATCC 39006 LacA.</title>
        <authorList>
            <person name="Hampton H.G."/>
            <person name="Jackson S.A."/>
            <person name="Jauregui R."/>
            <person name="Poulter G.T.M."/>
            <person name="Salmond G.P.C."/>
            <person name="Fineran P.C."/>
        </authorList>
    </citation>
    <scope>NUCLEOTIDE SEQUENCE [LARGE SCALE GENOMIC DNA]</scope>
    <source>
        <strain evidence="9 12">ATCC 39006</strain>
    </source>
</reference>
<dbReference type="InterPro" id="IPR055438">
    <property type="entry name" value="AstE_AspA_cat"/>
</dbReference>
<feature type="domain" description="Succinylglutamate desuccinylase/Aspartoacylase catalytic" evidence="8">
    <location>
        <begin position="45"/>
        <end position="239"/>
    </location>
</feature>
<evidence type="ECO:0000256" key="4">
    <source>
        <dbReference type="ARBA" id="ARBA00022833"/>
    </source>
</evidence>
<feature type="binding site" evidence="5">
    <location>
        <position position="54"/>
    </location>
    <ligand>
        <name>Zn(2+)</name>
        <dbReference type="ChEBI" id="CHEBI:29105"/>
    </ligand>
</feature>
<keyword evidence="2 5" id="KW-0479">Metal-binding</keyword>
<dbReference type="KEGG" id="serq:CWC46_04540"/>
<evidence type="ECO:0000256" key="5">
    <source>
        <dbReference type="HAMAP-Rule" id="MF_00767"/>
    </source>
</evidence>
<dbReference type="Pfam" id="PF24827">
    <property type="entry name" value="AstE_AspA_cat"/>
    <property type="match status" value="1"/>
</dbReference>
<dbReference type="RefSeq" id="WP_037380296.1">
    <property type="nucleotide sequence ID" value="NZ_CP025084.1"/>
</dbReference>
<reference evidence="10 11" key="1">
    <citation type="journal article" date="2013" name="Genome Announc.">
        <title>Draft genome sequence of Serratia sp. strain ATCC 39006, a model bacterium for analysis of the biosynthesis and regulation of prodigiosin, a carbapenem, and gas vesicles.</title>
        <authorList>
            <person name="Fineran P.C."/>
            <person name="Iglesias Cans M.C."/>
            <person name="Ramsay J.P."/>
            <person name="Wilf N.M."/>
            <person name="Cossyleon D."/>
            <person name="McNeil M.B."/>
            <person name="Williamson N.R."/>
            <person name="Monson R.E."/>
            <person name="Becher S.A."/>
            <person name="Stanton J.A."/>
            <person name="Brugger K."/>
            <person name="Brown S.D."/>
            <person name="Salmond G.P."/>
        </authorList>
    </citation>
    <scope>NUCLEOTIDE SEQUENCE [LARGE SCALE GENOMIC DNA]</scope>
    <source>
        <strain evidence="10">ATCC 39006</strain>
        <strain evidence="11">ATCC 39006 / SC 11482</strain>
    </source>
</reference>
<dbReference type="EC" id="3.5.1.96" evidence="5 6"/>
<dbReference type="OrthoDB" id="5290473at2"/>
<evidence type="ECO:0000313" key="12">
    <source>
        <dbReference type="Proteomes" id="UP000233778"/>
    </source>
</evidence>
<dbReference type="GO" id="GO:0009017">
    <property type="term" value="F:succinylglutamate desuccinylase activity"/>
    <property type="evidence" value="ECO:0007669"/>
    <property type="project" value="UniProtKB-UniRule"/>
</dbReference>
<feature type="domain" description="AstE/AspA barrel-sandwich hybrid" evidence="7">
    <location>
        <begin position="252"/>
        <end position="325"/>
    </location>
</feature>
<comment type="pathway">
    <text evidence="5">Amino-acid degradation; L-arginine degradation via AST pathway; L-glutamate and succinate from L-arginine: step 5/5.</text>
</comment>
<dbReference type="GO" id="GO:0019545">
    <property type="term" value="P:L-arginine catabolic process to succinate"/>
    <property type="evidence" value="ECO:0007669"/>
    <property type="project" value="UniProtKB-UniRule"/>
</dbReference>
<sequence length="334" mass="37236">MHVNFLSLTLQGESPVIKQGETSTLCWQWLAEGILALWPKAVYRQAVVLSAGLHGNETAPVEMLNQLVTELLSGQRPLAVRLLVIFGNIPALQAGKRYLHTDINRMFGGRYRQFAASGETARARQLEQLVTAFFAADAPDSGVVRYHYDLHTAIRDSVLPRFGLLPFQSHPYDATLLAWLDAADLDALVFHRAPGGTFSYFSSEYCQAASCTLELGKARPFGANDLLHFADINRMLQAFISGDTRPVRRQTAMHLFCVVHTIIKHSEIFRLHLSDDTPNFTCLTQGMLLAEQPGETYRVQHEQEWILFPNPQVATGMRAGLLLTETTPEALSMV</sequence>
<name>A0A2I5T3K3_SERS3</name>
<dbReference type="InterPro" id="IPR007036">
    <property type="entry name" value="Aste_AspA_hybrid_dom"/>
</dbReference>
<evidence type="ECO:0000313" key="11">
    <source>
        <dbReference type="Proteomes" id="UP000017700"/>
    </source>
</evidence>
<organism evidence="10 11">
    <name type="scientific">Serratia sp. (strain ATCC 39006)</name>
    <name type="common">Prodigiosinella confusarubida</name>
    <dbReference type="NCBI Taxonomy" id="104623"/>
    <lineage>
        <taxon>Bacteria</taxon>
        <taxon>Pseudomonadati</taxon>
        <taxon>Pseudomonadota</taxon>
        <taxon>Gammaproteobacteria</taxon>
        <taxon>Enterobacterales</taxon>
        <taxon>Pectobacteriaceae</taxon>
        <taxon>Prodigiosinella</taxon>
    </lineage>
</organism>
<keyword evidence="4 5" id="KW-0862">Zinc</keyword>
<dbReference type="GO" id="GO:0019544">
    <property type="term" value="P:L-arginine catabolic process to L-glutamate"/>
    <property type="evidence" value="ECO:0007669"/>
    <property type="project" value="UniProtKB-UniRule"/>
</dbReference>
<keyword evidence="3 5" id="KW-0378">Hydrolase</keyword>
<dbReference type="InterPro" id="IPR016681">
    <property type="entry name" value="SuccinylGlu_desuccinylase"/>
</dbReference>
<evidence type="ECO:0000313" key="9">
    <source>
        <dbReference type="EMBL" id="AUG99146.1"/>
    </source>
</evidence>
<dbReference type="PIRSF" id="PIRSF017020">
    <property type="entry name" value="AstE"/>
    <property type="match status" value="1"/>
</dbReference>
<dbReference type="PANTHER" id="PTHR15162">
    <property type="entry name" value="ASPARTOACYLASE"/>
    <property type="match status" value="1"/>
</dbReference>
<reference evidence="10" key="4">
    <citation type="submission" date="2017-11" db="EMBL/GenBank/DDBJ databases">
        <title>Complete genome sequence of Serratia sp. ATCC 39006.</title>
        <authorList>
            <person name="Hampton H.G."/>
            <person name="Jackson S.A."/>
            <person name="Jauregui R."/>
            <person name="Poulter G.T.M."/>
            <person name="Salmond G.P.C."/>
            <person name="Fineran P.C."/>
        </authorList>
    </citation>
    <scope>NUCLEOTIDE SEQUENCE</scope>
    <source>
        <strain evidence="10">ATCC 39006</strain>
    </source>
</reference>
<evidence type="ECO:0000313" key="10">
    <source>
        <dbReference type="EMBL" id="AUH03462.1"/>
    </source>
</evidence>
<dbReference type="Proteomes" id="UP000017700">
    <property type="component" value="Chromosome"/>
</dbReference>
<dbReference type="PANTHER" id="PTHR15162:SF7">
    <property type="entry name" value="SUCCINYLGLUTAMATE DESUCCINYLASE"/>
    <property type="match status" value="1"/>
</dbReference>
<comment type="cofactor">
    <cofactor evidence="5">
        <name>Zn(2+)</name>
        <dbReference type="ChEBI" id="CHEBI:29105"/>
    </cofactor>
    <text evidence="5">Binds 1 zinc ion per subunit.</text>
</comment>